<gene>
    <name evidence="2" type="ORF">CONLIGDRAFT_169800</name>
</gene>
<sequence>MWQLAFRRSDLWVILCCFTTTTIFQLMLCKLSWTARWLLAIPIPPCQGPRLRDDSRWLRVRNAILFLHFLFLLCASITRVSVGSWRVDGKALAVSGIFMATMARPLIRRHLERVLDGYLWIGTYL</sequence>
<evidence type="ECO:0000313" key="2">
    <source>
        <dbReference type="EMBL" id="OIW33322.1"/>
    </source>
</evidence>
<organism evidence="2 3">
    <name type="scientific">Coniochaeta ligniaria NRRL 30616</name>
    <dbReference type="NCBI Taxonomy" id="1408157"/>
    <lineage>
        <taxon>Eukaryota</taxon>
        <taxon>Fungi</taxon>
        <taxon>Dikarya</taxon>
        <taxon>Ascomycota</taxon>
        <taxon>Pezizomycotina</taxon>
        <taxon>Sordariomycetes</taxon>
        <taxon>Sordariomycetidae</taxon>
        <taxon>Coniochaetales</taxon>
        <taxon>Coniochaetaceae</taxon>
        <taxon>Coniochaeta</taxon>
    </lineage>
</organism>
<accession>A0A1J7JZP2</accession>
<reference evidence="2 3" key="1">
    <citation type="submission" date="2016-10" db="EMBL/GenBank/DDBJ databases">
        <title>Draft genome sequence of Coniochaeta ligniaria NRRL30616, a lignocellulolytic fungus for bioabatement of inhibitors in plant biomass hydrolysates.</title>
        <authorList>
            <consortium name="DOE Joint Genome Institute"/>
            <person name="Jimenez D.J."/>
            <person name="Hector R.E."/>
            <person name="Riley R."/>
            <person name="Sun H."/>
            <person name="Grigoriev I.V."/>
            <person name="Van Elsas J.D."/>
            <person name="Nichols N.N."/>
        </authorList>
    </citation>
    <scope>NUCLEOTIDE SEQUENCE [LARGE SCALE GENOMIC DNA]</scope>
    <source>
        <strain evidence="2 3">NRRL 30616</strain>
    </source>
</reference>
<keyword evidence="3" id="KW-1185">Reference proteome</keyword>
<keyword evidence="1" id="KW-0812">Transmembrane</keyword>
<dbReference type="AlphaFoldDB" id="A0A1J7JZP2"/>
<evidence type="ECO:0000313" key="3">
    <source>
        <dbReference type="Proteomes" id="UP000182658"/>
    </source>
</evidence>
<dbReference type="EMBL" id="KV875094">
    <property type="protein sequence ID" value="OIW33322.1"/>
    <property type="molecule type" value="Genomic_DNA"/>
</dbReference>
<evidence type="ECO:0000256" key="1">
    <source>
        <dbReference type="SAM" id="Phobius"/>
    </source>
</evidence>
<feature type="transmembrane region" description="Helical" evidence="1">
    <location>
        <begin position="12"/>
        <end position="39"/>
    </location>
</feature>
<keyword evidence="1" id="KW-0472">Membrane</keyword>
<proteinExistence type="predicted"/>
<protein>
    <submittedName>
        <fullName evidence="2">Uncharacterized protein</fullName>
    </submittedName>
</protein>
<keyword evidence="1" id="KW-1133">Transmembrane helix</keyword>
<feature type="transmembrane region" description="Helical" evidence="1">
    <location>
        <begin position="60"/>
        <end position="78"/>
    </location>
</feature>
<dbReference type="InParanoid" id="A0A1J7JZP2"/>
<dbReference type="Proteomes" id="UP000182658">
    <property type="component" value="Unassembled WGS sequence"/>
</dbReference>
<name>A0A1J7JZP2_9PEZI</name>